<keyword evidence="4" id="KW-0732">Signal</keyword>
<accession>A0AA43H0Q0</accession>
<keyword evidence="2" id="KW-0378">Hydrolase</keyword>
<dbReference type="EMBL" id="JANQDL010000103">
    <property type="protein sequence ID" value="MDH6065226.1"/>
    <property type="molecule type" value="Genomic_DNA"/>
</dbReference>
<dbReference type="RefSeq" id="WP_280656303.1">
    <property type="nucleotide sequence ID" value="NZ_JANQDL010000103.1"/>
</dbReference>
<comment type="caution">
    <text evidence="5">The sequence shown here is derived from an EMBL/GenBank/DDBJ whole genome shotgun (WGS) entry which is preliminary data.</text>
</comment>
<evidence type="ECO:0000256" key="1">
    <source>
        <dbReference type="ARBA" id="ARBA00022722"/>
    </source>
</evidence>
<evidence type="ECO:0000313" key="6">
    <source>
        <dbReference type="Proteomes" id="UP001159370"/>
    </source>
</evidence>
<dbReference type="InterPro" id="IPR007346">
    <property type="entry name" value="Endonuclease-I"/>
</dbReference>
<feature type="compositionally biased region" description="Polar residues" evidence="3">
    <location>
        <begin position="100"/>
        <end position="115"/>
    </location>
</feature>
<evidence type="ECO:0000256" key="2">
    <source>
        <dbReference type="ARBA" id="ARBA00022801"/>
    </source>
</evidence>
<sequence length="350" mass="39032">MQVKKIINFLVCLLFSVLLIATPAWAINVLSGDQVELKTTSNLGVPLHRISSTSVVGRAADGTIAEVVGTANNNNWVEIKLPDGEERWIIEKYISRVISSEPTQSQQEELPSASQDKSEKTAIFPGLSGEALKSQLAAEYQVKNSLNYDLARDYMYSQLDNDHGIVRGIYSDYAVQVNPNSSSPRRDAFQGGINAEHSWPQSKGATGIAKSDLHSLFPARAKINSLRSSLPLTDIDDRQTNLWIIKDQEFRSIPSVSIDAYSESVASAFEPREEVKGNLARALFYFYTMYESQADASFFRQQKQTLCKWNSLDPLDAQEIKRSHAIALKQGNENPFVLDSTLVDRTYCNQ</sequence>
<feature type="region of interest" description="Disordered" evidence="3">
    <location>
        <begin position="100"/>
        <end position="119"/>
    </location>
</feature>
<keyword evidence="1" id="KW-0540">Nuclease</keyword>
<dbReference type="PANTHER" id="PTHR33607:SF2">
    <property type="entry name" value="ENDONUCLEASE-1"/>
    <property type="match status" value="1"/>
</dbReference>
<dbReference type="SUPFAM" id="SSF54060">
    <property type="entry name" value="His-Me finger endonucleases"/>
    <property type="match status" value="1"/>
</dbReference>
<dbReference type="AlphaFoldDB" id="A0AA43H0Q0"/>
<name>A0AA43H0Q0_9CYAN</name>
<evidence type="ECO:0000256" key="3">
    <source>
        <dbReference type="SAM" id="MobiDB-lite"/>
    </source>
</evidence>
<keyword evidence="5" id="KW-0255">Endonuclease</keyword>
<dbReference type="Gene3D" id="2.30.30.40">
    <property type="entry name" value="SH3 Domains"/>
    <property type="match status" value="1"/>
</dbReference>
<evidence type="ECO:0000313" key="5">
    <source>
        <dbReference type="EMBL" id="MDH6065226.1"/>
    </source>
</evidence>
<organism evidence="5 6">
    <name type="scientific">Umezakia ovalisporum FSS-62</name>
    <dbReference type="NCBI Taxonomy" id="2971776"/>
    <lineage>
        <taxon>Bacteria</taxon>
        <taxon>Bacillati</taxon>
        <taxon>Cyanobacteriota</taxon>
        <taxon>Cyanophyceae</taxon>
        <taxon>Nostocales</taxon>
        <taxon>Nodulariaceae</taxon>
        <taxon>Umezakia</taxon>
    </lineage>
</organism>
<dbReference type="GO" id="GO:0004519">
    <property type="term" value="F:endonuclease activity"/>
    <property type="evidence" value="ECO:0007669"/>
    <property type="project" value="UniProtKB-KW"/>
</dbReference>
<dbReference type="InterPro" id="IPR044925">
    <property type="entry name" value="His-Me_finger_sf"/>
</dbReference>
<proteinExistence type="predicted"/>
<protein>
    <submittedName>
        <fullName evidence="5">Endonuclease</fullName>
    </submittedName>
</protein>
<reference evidence="5 6" key="1">
    <citation type="journal article" date="2023" name="J. Phycol.">
        <title>Chrysosporum ovalisporum is synonymous with the true-branching cyanobacterium Umezakia natans (Nostocales/Aphanizomenonaceae).</title>
        <authorList>
            <person name="McGregor G.B."/>
            <person name="Sendall B.C."/>
            <person name="Niiyama Y."/>
            <person name="Tuji A."/>
            <person name="Willis A."/>
        </authorList>
    </citation>
    <scope>NUCLEOTIDE SEQUENCE [LARGE SCALE GENOMIC DNA]</scope>
    <source>
        <strain evidence="5 6">FSS-62</strain>
    </source>
</reference>
<dbReference type="PANTHER" id="PTHR33607">
    <property type="entry name" value="ENDONUCLEASE-1"/>
    <property type="match status" value="1"/>
</dbReference>
<dbReference type="Pfam" id="PF04231">
    <property type="entry name" value="Endonuclease_1"/>
    <property type="match status" value="1"/>
</dbReference>
<dbReference type="GO" id="GO:0016787">
    <property type="term" value="F:hydrolase activity"/>
    <property type="evidence" value="ECO:0007669"/>
    <property type="project" value="UniProtKB-KW"/>
</dbReference>
<gene>
    <name evidence="5" type="ORF">NWP23_15980</name>
</gene>
<feature type="signal peptide" evidence="4">
    <location>
        <begin position="1"/>
        <end position="26"/>
    </location>
</feature>
<dbReference type="Proteomes" id="UP001159370">
    <property type="component" value="Unassembled WGS sequence"/>
</dbReference>
<feature type="chain" id="PRO_5041307932" evidence="4">
    <location>
        <begin position="27"/>
        <end position="350"/>
    </location>
</feature>
<evidence type="ECO:0000256" key="4">
    <source>
        <dbReference type="SAM" id="SignalP"/>
    </source>
</evidence>